<evidence type="ECO:0000256" key="1">
    <source>
        <dbReference type="ARBA" id="ARBA00006484"/>
    </source>
</evidence>
<keyword evidence="2" id="KW-0560">Oxidoreductase</keyword>
<dbReference type="InterPro" id="IPR036291">
    <property type="entry name" value="NAD(P)-bd_dom_sf"/>
</dbReference>
<protein>
    <submittedName>
        <fullName evidence="4">SDR family oxidoreductase</fullName>
    </submittedName>
</protein>
<dbReference type="EMBL" id="JBBAXC010000003">
    <property type="protein sequence ID" value="MEI5906316.1"/>
    <property type="molecule type" value="Genomic_DNA"/>
</dbReference>
<gene>
    <name evidence="4" type="ORF">WAK64_04520</name>
</gene>
<evidence type="ECO:0000313" key="4">
    <source>
        <dbReference type="EMBL" id="MEI5906316.1"/>
    </source>
</evidence>
<dbReference type="NCBIfam" id="NF005372">
    <property type="entry name" value="PRK06914.1"/>
    <property type="match status" value="1"/>
</dbReference>
<dbReference type="PANTHER" id="PTHR43976:SF16">
    <property type="entry name" value="SHORT-CHAIN DEHYDROGENASE_REDUCTASE FAMILY PROTEIN"/>
    <property type="match status" value="1"/>
</dbReference>
<dbReference type="Gene3D" id="3.40.50.720">
    <property type="entry name" value="NAD(P)-binding Rossmann-like Domain"/>
    <property type="match status" value="1"/>
</dbReference>
<dbReference type="SUPFAM" id="SSF51735">
    <property type="entry name" value="NAD(P)-binding Rossmann-fold domains"/>
    <property type="match status" value="1"/>
</dbReference>
<accession>A0ABU8HAR0</accession>
<dbReference type="PRINTS" id="PR00080">
    <property type="entry name" value="SDRFAMILY"/>
</dbReference>
<dbReference type="PANTHER" id="PTHR43976">
    <property type="entry name" value="SHORT CHAIN DEHYDROGENASE"/>
    <property type="match status" value="1"/>
</dbReference>
<dbReference type="InterPro" id="IPR020904">
    <property type="entry name" value="Sc_DH/Rdtase_CS"/>
</dbReference>
<organism evidence="4 5">
    <name type="scientific">Bacillus spongiae</name>
    <dbReference type="NCBI Taxonomy" id="2683610"/>
    <lineage>
        <taxon>Bacteria</taxon>
        <taxon>Bacillati</taxon>
        <taxon>Bacillota</taxon>
        <taxon>Bacilli</taxon>
        <taxon>Bacillales</taxon>
        <taxon>Bacillaceae</taxon>
        <taxon>Bacillus</taxon>
    </lineage>
</organism>
<reference evidence="4 5" key="1">
    <citation type="journal article" date="2018" name="J. Microbiol.">
        <title>Bacillus spongiae sp. nov., isolated from sponge of Jeju Island.</title>
        <authorList>
            <person name="Lee G.E."/>
            <person name="Im W.T."/>
            <person name="Park J.S."/>
        </authorList>
    </citation>
    <scope>NUCLEOTIDE SEQUENCE [LARGE SCALE GENOMIC DNA]</scope>
    <source>
        <strain evidence="4 5">135PIL107-10</strain>
    </source>
</reference>
<dbReference type="Pfam" id="PF00106">
    <property type="entry name" value="adh_short"/>
    <property type="match status" value="1"/>
</dbReference>
<evidence type="ECO:0000256" key="2">
    <source>
        <dbReference type="ARBA" id="ARBA00023002"/>
    </source>
</evidence>
<dbReference type="RefSeq" id="WP_336585753.1">
    <property type="nucleotide sequence ID" value="NZ_JBBAXC010000003.1"/>
</dbReference>
<dbReference type="InterPro" id="IPR002347">
    <property type="entry name" value="SDR_fam"/>
</dbReference>
<dbReference type="PROSITE" id="PS00061">
    <property type="entry name" value="ADH_SHORT"/>
    <property type="match status" value="1"/>
</dbReference>
<evidence type="ECO:0000313" key="5">
    <source>
        <dbReference type="Proteomes" id="UP001312865"/>
    </source>
</evidence>
<dbReference type="Proteomes" id="UP001312865">
    <property type="component" value="Unassembled WGS sequence"/>
</dbReference>
<comment type="similarity">
    <text evidence="1 3">Belongs to the short-chain dehydrogenases/reductases (SDR) family.</text>
</comment>
<dbReference type="PRINTS" id="PR00081">
    <property type="entry name" value="GDHRDH"/>
</dbReference>
<name>A0ABU8HAR0_9BACI</name>
<dbReference type="InterPro" id="IPR051911">
    <property type="entry name" value="SDR_oxidoreductase"/>
</dbReference>
<evidence type="ECO:0000256" key="3">
    <source>
        <dbReference type="RuleBase" id="RU000363"/>
    </source>
</evidence>
<dbReference type="CDD" id="cd05374">
    <property type="entry name" value="17beta-HSD-like_SDR_c"/>
    <property type="match status" value="1"/>
</dbReference>
<sequence length="280" mass="31109">MHTKTAIVTGASSGFGYVMVFELAKAGFHVVATMRDLKKSKRLLDELKSSGLQDRVEIEYVDVTKQESIHQLAEKCSTYNSVDLLVNNAGFAVSGFAEEVEIDRYRQQFETNVFGLMAMTQAILPIMRKQGSGRIINMSSISGLVGFPAISAYVSSKHAVEGYSESLRLECKPFGIEVVLIEPGSYATNVWKVGKANTAGVGNNASPYANHLIKIEERLAREEKKLGNPLDVARLVVSIANKNNPKLRYSIGKGVKLTVFMKYLLPWNLWEKIILRLLYK</sequence>
<comment type="caution">
    <text evidence="4">The sequence shown here is derived from an EMBL/GenBank/DDBJ whole genome shotgun (WGS) entry which is preliminary data.</text>
</comment>
<keyword evidence="5" id="KW-1185">Reference proteome</keyword>
<proteinExistence type="inferred from homology"/>